<evidence type="ECO:0000256" key="1">
    <source>
        <dbReference type="SAM" id="MobiDB-lite"/>
    </source>
</evidence>
<comment type="caution">
    <text evidence="2">The sequence shown here is derived from an EMBL/GenBank/DDBJ whole genome shotgun (WGS) entry which is preliminary data.</text>
</comment>
<feature type="non-terminal residue" evidence="2">
    <location>
        <position position="98"/>
    </location>
</feature>
<reference evidence="2 3" key="1">
    <citation type="journal article" date="2018" name="Front. Plant Sci.">
        <title>Red Clover (Trifolium pratense) and Zigzag Clover (T. medium) - A Picture of Genomic Similarities and Differences.</title>
        <authorList>
            <person name="Dluhosova J."/>
            <person name="Istvanek J."/>
            <person name="Nedelnik J."/>
            <person name="Repkova J."/>
        </authorList>
    </citation>
    <scope>NUCLEOTIDE SEQUENCE [LARGE SCALE GENOMIC DNA]</scope>
    <source>
        <strain evidence="3">cv. 10/8</strain>
        <tissue evidence="2">Leaf</tissue>
    </source>
</reference>
<dbReference type="EMBL" id="LXQA010415887">
    <property type="protein sequence ID" value="MCI50398.1"/>
    <property type="molecule type" value="Genomic_DNA"/>
</dbReference>
<feature type="non-terminal residue" evidence="2">
    <location>
        <position position="1"/>
    </location>
</feature>
<dbReference type="AlphaFoldDB" id="A0A392SND5"/>
<dbReference type="Proteomes" id="UP000265520">
    <property type="component" value="Unassembled WGS sequence"/>
</dbReference>
<organism evidence="2 3">
    <name type="scientific">Trifolium medium</name>
    <dbReference type="NCBI Taxonomy" id="97028"/>
    <lineage>
        <taxon>Eukaryota</taxon>
        <taxon>Viridiplantae</taxon>
        <taxon>Streptophyta</taxon>
        <taxon>Embryophyta</taxon>
        <taxon>Tracheophyta</taxon>
        <taxon>Spermatophyta</taxon>
        <taxon>Magnoliopsida</taxon>
        <taxon>eudicotyledons</taxon>
        <taxon>Gunneridae</taxon>
        <taxon>Pentapetalae</taxon>
        <taxon>rosids</taxon>
        <taxon>fabids</taxon>
        <taxon>Fabales</taxon>
        <taxon>Fabaceae</taxon>
        <taxon>Papilionoideae</taxon>
        <taxon>50 kb inversion clade</taxon>
        <taxon>NPAAA clade</taxon>
        <taxon>Hologalegina</taxon>
        <taxon>IRL clade</taxon>
        <taxon>Trifolieae</taxon>
        <taxon>Trifolium</taxon>
    </lineage>
</organism>
<protein>
    <submittedName>
        <fullName evidence="2">Uncharacterized protein</fullName>
    </submittedName>
</protein>
<evidence type="ECO:0000313" key="3">
    <source>
        <dbReference type="Proteomes" id="UP000265520"/>
    </source>
</evidence>
<name>A0A392SND5_9FABA</name>
<keyword evidence="3" id="KW-1185">Reference proteome</keyword>
<evidence type="ECO:0000313" key="2">
    <source>
        <dbReference type="EMBL" id="MCI50398.1"/>
    </source>
</evidence>
<sequence length="98" mass="11143">QPQLAQVHQVQESRCDFCLQGHANGGCFPEGFEEARYLANFRKSYPTNNFGNGWGNVQGQGTMQNPPPPRPPSRMEETFNQFMQMTQGNFEAMKKSQE</sequence>
<feature type="region of interest" description="Disordered" evidence="1">
    <location>
        <begin position="51"/>
        <end position="73"/>
    </location>
</feature>
<proteinExistence type="predicted"/>
<accession>A0A392SND5</accession>